<gene>
    <name evidence="3" type="ORF">ABS361_15580</name>
</gene>
<feature type="transmembrane region" description="Helical" evidence="1">
    <location>
        <begin position="229"/>
        <end position="247"/>
    </location>
</feature>
<feature type="transmembrane region" description="Helical" evidence="1">
    <location>
        <begin position="173"/>
        <end position="192"/>
    </location>
</feature>
<feature type="transmembrane region" description="Helical" evidence="1">
    <location>
        <begin position="284"/>
        <end position="308"/>
    </location>
</feature>
<sequence length="311" mass="31995">MTPPELAAPGAAGAALPIAAGPRELRTRELKGVALVFGAVIAWALTGFFTRAITTDLWTTMAIRSFAGMIVLIVMLVAAERGRAVTALLSIDRFGVGLAVAQFICAAATIASLYYTTVADNAVLYATAPFWTAALALVVLGERVKVRTMVAGVVSLVGITIIVNASLGQGRLFGDLLGVVMVVAFAVSIVMMRMRPTVAILPPSILNAGLNCLFALPFASLGSVSGRDLALLACFGFTNYGLAFVMFMAGSRLIPAAQAALIATLDLAIAPLIVWATHGEDPGLSGIVGGSIVFVAVVGHIVAGQVAARRG</sequence>
<organism evidence="3">
    <name type="scientific">Methyloraptor flagellatus</name>
    <dbReference type="NCBI Taxonomy" id="3162530"/>
    <lineage>
        <taxon>Bacteria</taxon>
        <taxon>Pseudomonadati</taxon>
        <taxon>Pseudomonadota</taxon>
        <taxon>Alphaproteobacteria</taxon>
        <taxon>Hyphomicrobiales</taxon>
        <taxon>Ancalomicrobiaceae</taxon>
        <taxon>Methyloraptor</taxon>
    </lineage>
</organism>
<dbReference type="InterPro" id="IPR000620">
    <property type="entry name" value="EamA_dom"/>
</dbReference>
<dbReference type="KEGG" id="mflg:ABS361_15580"/>
<dbReference type="EMBL" id="CP158568">
    <property type="protein sequence ID" value="XBY43498.1"/>
    <property type="molecule type" value="Genomic_DNA"/>
</dbReference>
<dbReference type="InterPro" id="IPR037185">
    <property type="entry name" value="EmrE-like"/>
</dbReference>
<reference evidence="3" key="1">
    <citation type="submission" date="2024-06" db="EMBL/GenBank/DDBJ databases">
        <title>Methylostella associata gen. nov., sp. nov., a novel Ancalomicrobiaceae-affiliated facultatively methylotrophic bacteria that feed on methanotrophs of the genus Methylococcus.</title>
        <authorList>
            <person name="Saltykova V."/>
            <person name="Danilova O.V."/>
            <person name="Oshkin I.Y."/>
            <person name="Belova S.E."/>
            <person name="Pimenov N.V."/>
            <person name="Dedysh S.N."/>
        </authorList>
    </citation>
    <scope>NUCLEOTIDE SEQUENCE</scope>
    <source>
        <strain evidence="3">S20</strain>
    </source>
</reference>
<feature type="transmembrane region" description="Helical" evidence="1">
    <location>
        <begin position="148"/>
        <end position="167"/>
    </location>
</feature>
<evidence type="ECO:0000256" key="1">
    <source>
        <dbReference type="SAM" id="Phobius"/>
    </source>
</evidence>
<proteinExistence type="predicted"/>
<dbReference type="AlphaFoldDB" id="A0AAU7XA10"/>
<feature type="transmembrane region" description="Helical" evidence="1">
    <location>
        <begin position="204"/>
        <end position="223"/>
    </location>
</feature>
<name>A0AAU7XA10_9HYPH</name>
<feature type="domain" description="EamA" evidence="2">
    <location>
        <begin position="31"/>
        <end position="163"/>
    </location>
</feature>
<dbReference type="PANTHER" id="PTHR22911">
    <property type="entry name" value="ACYL-MALONYL CONDENSING ENZYME-RELATED"/>
    <property type="match status" value="1"/>
</dbReference>
<protein>
    <submittedName>
        <fullName evidence="3">DMT family transporter</fullName>
    </submittedName>
</protein>
<evidence type="ECO:0000259" key="2">
    <source>
        <dbReference type="Pfam" id="PF00892"/>
    </source>
</evidence>
<feature type="transmembrane region" description="Helical" evidence="1">
    <location>
        <begin position="91"/>
        <end position="116"/>
    </location>
</feature>
<feature type="transmembrane region" description="Helical" evidence="1">
    <location>
        <begin position="32"/>
        <end position="49"/>
    </location>
</feature>
<dbReference type="Pfam" id="PF00892">
    <property type="entry name" value="EamA"/>
    <property type="match status" value="2"/>
</dbReference>
<feature type="transmembrane region" description="Helical" evidence="1">
    <location>
        <begin position="122"/>
        <end position="141"/>
    </location>
</feature>
<keyword evidence="1" id="KW-0812">Transmembrane</keyword>
<keyword evidence="1" id="KW-1133">Transmembrane helix</keyword>
<keyword evidence="1" id="KW-0472">Membrane</keyword>
<feature type="domain" description="EamA" evidence="2">
    <location>
        <begin position="173"/>
        <end position="298"/>
    </location>
</feature>
<feature type="transmembrane region" description="Helical" evidence="1">
    <location>
        <begin position="61"/>
        <end position="79"/>
    </location>
</feature>
<dbReference type="PANTHER" id="PTHR22911:SF135">
    <property type="entry name" value="BLR4310 PROTEIN"/>
    <property type="match status" value="1"/>
</dbReference>
<dbReference type="RefSeq" id="WP_407048599.1">
    <property type="nucleotide sequence ID" value="NZ_CP158568.1"/>
</dbReference>
<feature type="transmembrane region" description="Helical" evidence="1">
    <location>
        <begin position="259"/>
        <end position="278"/>
    </location>
</feature>
<dbReference type="SUPFAM" id="SSF103481">
    <property type="entry name" value="Multidrug resistance efflux transporter EmrE"/>
    <property type="match status" value="2"/>
</dbReference>
<evidence type="ECO:0000313" key="3">
    <source>
        <dbReference type="EMBL" id="XBY43498.1"/>
    </source>
</evidence>
<dbReference type="GO" id="GO:0016020">
    <property type="term" value="C:membrane"/>
    <property type="evidence" value="ECO:0007669"/>
    <property type="project" value="InterPro"/>
</dbReference>
<accession>A0AAU7XA10</accession>